<dbReference type="Pfam" id="PF16192">
    <property type="entry name" value="PMT_4TMC"/>
    <property type="match status" value="1"/>
</dbReference>
<feature type="transmembrane region" description="Helical" evidence="14">
    <location>
        <begin position="683"/>
        <end position="700"/>
    </location>
</feature>
<evidence type="ECO:0000259" key="15">
    <source>
        <dbReference type="PROSITE" id="PS50919"/>
    </source>
</evidence>
<keyword evidence="6 14" id="KW-0808">Transferase</keyword>
<evidence type="ECO:0000256" key="6">
    <source>
        <dbReference type="ARBA" id="ARBA00022679"/>
    </source>
</evidence>
<dbReference type="VEuPathDB" id="FungiDB:CJJ07_000999"/>
<organism evidence="16 17">
    <name type="scientific">Candidozyma auris</name>
    <name type="common">Yeast</name>
    <name type="synonym">Candida auris</name>
    <dbReference type="NCBI Taxonomy" id="498019"/>
    <lineage>
        <taxon>Eukaryota</taxon>
        <taxon>Fungi</taxon>
        <taxon>Dikarya</taxon>
        <taxon>Ascomycota</taxon>
        <taxon>Saccharomycotina</taxon>
        <taxon>Pichiomycetes</taxon>
        <taxon>Metschnikowiaceae</taxon>
        <taxon>Candidozyma</taxon>
    </lineage>
</organism>
<dbReference type="Proteomes" id="UP000037122">
    <property type="component" value="Unassembled WGS sequence"/>
</dbReference>
<dbReference type="UniPathway" id="UPA00378"/>
<evidence type="ECO:0000313" key="17">
    <source>
        <dbReference type="Proteomes" id="UP000037122"/>
    </source>
</evidence>
<dbReference type="VEuPathDB" id="FungiDB:CJI97_002935"/>
<dbReference type="VEuPathDB" id="FungiDB:QG37_02265"/>
<dbReference type="Pfam" id="PF02815">
    <property type="entry name" value="MIR"/>
    <property type="match status" value="1"/>
</dbReference>
<name>A0A0L0P3C8_CANAR</name>
<feature type="domain" description="MIR" evidence="15">
    <location>
        <begin position="430"/>
        <end position="486"/>
    </location>
</feature>
<feature type="transmembrane region" description="Helical" evidence="14">
    <location>
        <begin position="233"/>
        <end position="251"/>
    </location>
</feature>
<evidence type="ECO:0000256" key="2">
    <source>
        <dbReference type="ARBA" id="ARBA00004922"/>
    </source>
</evidence>
<feature type="transmembrane region" description="Helical" evidence="14">
    <location>
        <begin position="639"/>
        <end position="662"/>
    </location>
</feature>
<dbReference type="PANTHER" id="PTHR10050:SF52">
    <property type="entry name" value="DOLICHYL-PHOSPHATE-MANNOSE--PROTEIN MANNOSYLTRANSFERASE 6"/>
    <property type="match status" value="1"/>
</dbReference>
<evidence type="ECO:0000256" key="10">
    <source>
        <dbReference type="ARBA" id="ARBA00022989"/>
    </source>
</evidence>
<feature type="transmembrane region" description="Helical" evidence="14">
    <location>
        <begin position="257"/>
        <end position="276"/>
    </location>
</feature>
<feature type="domain" description="MIR" evidence="15">
    <location>
        <begin position="499"/>
        <end position="559"/>
    </location>
</feature>
<keyword evidence="10 14" id="KW-1133">Transmembrane helix</keyword>
<evidence type="ECO:0000256" key="12">
    <source>
        <dbReference type="ARBA" id="ARBA00045085"/>
    </source>
</evidence>
<dbReference type="VEuPathDB" id="FungiDB:B9J08_002879"/>
<evidence type="ECO:0000256" key="9">
    <source>
        <dbReference type="ARBA" id="ARBA00022824"/>
    </source>
</evidence>
<dbReference type="PANTHER" id="PTHR10050">
    <property type="entry name" value="DOLICHYL-PHOSPHATE-MANNOSE--PROTEIN MANNOSYLTRANSFERASE"/>
    <property type="match status" value="1"/>
</dbReference>
<dbReference type="InterPro" id="IPR036300">
    <property type="entry name" value="MIR_dom_sf"/>
</dbReference>
<evidence type="ECO:0000256" key="1">
    <source>
        <dbReference type="ARBA" id="ARBA00004477"/>
    </source>
</evidence>
<evidence type="ECO:0000256" key="13">
    <source>
        <dbReference type="ARBA" id="ARBA00045102"/>
    </source>
</evidence>
<dbReference type="EMBL" id="LGST01000017">
    <property type="protein sequence ID" value="KNE00735.1"/>
    <property type="molecule type" value="Genomic_DNA"/>
</dbReference>
<evidence type="ECO:0000256" key="5">
    <source>
        <dbReference type="ARBA" id="ARBA00022676"/>
    </source>
</evidence>
<comment type="catalytic activity">
    <reaction evidence="12 14">
        <text>a di-trans,poly-cis-dolichyl beta-D-mannosyl phosphate + L-threonyl-[protein] = 3-O-(alpha-D-mannosyl)-L-threonyl-[protein] + a di-trans,poly-cis-dolichyl phosphate + H(+)</text>
        <dbReference type="Rhea" id="RHEA:53396"/>
        <dbReference type="Rhea" id="RHEA-COMP:11060"/>
        <dbReference type="Rhea" id="RHEA-COMP:13547"/>
        <dbReference type="Rhea" id="RHEA-COMP:19498"/>
        <dbReference type="Rhea" id="RHEA-COMP:19501"/>
        <dbReference type="ChEBI" id="CHEBI:15378"/>
        <dbReference type="ChEBI" id="CHEBI:30013"/>
        <dbReference type="ChEBI" id="CHEBI:57683"/>
        <dbReference type="ChEBI" id="CHEBI:58211"/>
        <dbReference type="ChEBI" id="CHEBI:137323"/>
        <dbReference type="EC" id="2.4.1.109"/>
    </reaction>
</comment>
<comment type="catalytic activity">
    <reaction evidence="13 14">
        <text>a di-trans,poly-cis-dolichyl beta-D-mannosyl phosphate + L-seryl-[protein] = 3-O-(alpha-D-mannosyl)-L-seryl-[protein] + a di-trans,poly-cis-dolichyl phosphate + H(+)</text>
        <dbReference type="Rhea" id="RHEA:17377"/>
        <dbReference type="Rhea" id="RHEA-COMP:9863"/>
        <dbReference type="Rhea" id="RHEA-COMP:13546"/>
        <dbReference type="Rhea" id="RHEA-COMP:19498"/>
        <dbReference type="Rhea" id="RHEA-COMP:19501"/>
        <dbReference type="ChEBI" id="CHEBI:15378"/>
        <dbReference type="ChEBI" id="CHEBI:29999"/>
        <dbReference type="ChEBI" id="CHEBI:57683"/>
        <dbReference type="ChEBI" id="CHEBI:58211"/>
        <dbReference type="ChEBI" id="CHEBI:137321"/>
        <dbReference type="EC" id="2.4.1.109"/>
    </reaction>
</comment>
<reference evidence="17" key="1">
    <citation type="journal article" date="2015" name="BMC Genomics">
        <title>Draft genome of a commonly misdiagnosed multidrug resistant pathogen Candida auris.</title>
        <authorList>
            <person name="Chatterjee S."/>
            <person name="Alampalli S.V."/>
            <person name="Nageshan R.K."/>
            <person name="Chettiar S.T."/>
            <person name="Joshi S."/>
            <person name="Tatu U.S."/>
        </authorList>
    </citation>
    <scope>NUCLEOTIDE SEQUENCE [LARGE SCALE GENOMIC DNA]</scope>
    <source>
        <strain evidence="17">6684</strain>
    </source>
</reference>
<evidence type="ECO:0000256" key="8">
    <source>
        <dbReference type="ARBA" id="ARBA00022737"/>
    </source>
</evidence>
<dbReference type="SMART" id="SM00472">
    <property type="entry name" value="MIR"/>
    <property type="match status" value="3"/>
</dbReference>
<comment type="caution">
    <text evidence="16">The sequence shown here is derived from an EMBL/GenBank/DDBJ whole genome shotgun (WGS) entry which is preliminary data.</text>
</comment>
<proteinExistence type="inferred from homology"/>
<comment type="function">
    <text evidence="14">Transfers mannose from Dol-P-mannose to Ser or Thr residues on proteins.</text>
</comment>
<dbReference type="EC" id="2.4.1.109" evidence="4 14"/>
<dbReference type="VEuPathDB" id="FungiDB:CJJ09_001217"/>
<dbReference type="InterPro" id="IPR016093">
    <property type="entry name" value="MIR_motif"/>
</dbReference>
<comment type="similarity">
    <text evidence="3 14">Belongs to the glycosyltransferase 39 family.</text>
</comment>
<dbReference type="PROSITE" id="PS50919">
    <property type="entry name" value="MIR"/>
    <property type="match status" value="2"/>
</dbReference>
<comment type="pathway">
    <text evidence="2 14">Protein modification; protein glycosylation.</text>
</comment>
<evidence type="ECO:0000256" key="4">
    <source>
        <dbReference type="ARBA" id="ARBA00012839"/>
    </source>
</evidence>
<evidence type="ECO:0000256" key="3">
    <source>
        <dbReference type="ARBA" id="ARBA00007222"/>
    </source>
</evidence>
<dbReference type="InterPro" id="IPR032421">
    <property type="entry name" value="PMT_4TMC"/>
</dbReference>
<feature type="transmembrane region" description="Helical" evidence="14">
    <location>
        <begin position="736"/>
        <end position="755"/>
    </location>
</feature>
<dbReference type="AlphaFoldDB" id="A0A0L0P3C8"/>
<sequence length="780" mass="89095">MSSDARDAFASGAEYHDLRTLRQRNQIQSSNTLASSEDLESIIKQTSTLSIAETKNTSFWTLLSIFIYVINPLLLTAVSAYFRLSGVGDVKKVIWDEAHFGKFGSHYLKHEFYFDVHPPLGKLLVGLSGWLAGYDGSFEFKSGNHFPEEFNIVAMRYFNCLFGILCTPFAYFTALTLGFSHSTVWLISLLVVFEMLSLTLSKFILLDSMLLFFTVTTFFGLSKTHQLNSRQGLLSLQGIFWLSFTGISIGCVCSVKWVGLFVTALVGFYTIYDLLIGLYKVTSPEQRASWLKYISHWLVRIVTLIVIPLTIYITAFKVHFIVLNRSGPGDGSISTLLQAQLEGNTLKNGPRSVAYGSLVTLRSQGLLPNLLHSHPHLYPEGSRQQQITTYGFKDNNNEFLIEFDLESAKKGKFATLEYDDENPDLILDYKTLIKDGDTIRLLHKDRGCFLHSHSIPAPVLKSHYETSCYGNIDVYDEKDDWVIEVQSQDISPSPLFQNESMLEVHPISTNFRLRHKVLGCYLATTGYSYPSWGFQQGEVTCKHVFLKNDKSAWWNIEDHVNNEFESPKTPYVAPKPKFWKEFILLNYGMMASNNALVPDSDHYDHLASRWWEWPILRTGLRMSGWWTDDAKYFLMGNPFVTWFSTLCIAISLILLTGVLFLWQRQRIDLSIEGSEWQRFVGQGVFPLAGYILHYLPFILMGRVTYLHHYVPALYFAIFVSGYVVETTVARKAPRIVCIVVYGLLYAAVVGVFWRYRFLSLGMKGAIANYLHLKLLRSWRL</sequence>
<dbReference type="GO" id="GO:0004169">
    <property type="term" value="F:dolichyl-phosphate-mannose-protein mannosyltransferase activity"/>
    <property type="evidence" value="ECO:0007669"/>
    <property type="project" value="UniProtKB-UniRule"/>
</dbReference>
<feature type="transmembrane region" description="Helical" evidence="14">
    <location>
        <begin position="706"/>
        <end position="724"/>
    </location>
</feature>
<evidence type="ECO:0000256" key="11">
    <source>
        <dbReference type="ARBA" id="ARBA00023136"/>
    </source>
</evidence>
<dbReference type="InterPro" id="IPR027005">
    <property type="entry name" value="PMT-like"/>
</dbReference>
<evidence type="ECO:0000313" key="16">
    <source>
        <dbReference type="EMBL" id="KNE00735.1"/>
    </source>
</evidence>
<protein>
    <recommendedName>
        <fullName evidence="4 14">Dolichyl-phosphate-mannose--protein mannosyltransferase</fullName>
        <ecNumber evidence="4 14">2.4.1.109</ecNumber>
    </recommendedName>
</protein>
<dbReference type="Pfam" id="PF02366">
    <property type="entry name" value="PMT"/>
    <property type="match status" value="1"/>
</dbReference>
<keyword evidence="8" id="KW-0677">Repeat</keyword>
<feature type="transmembrane region" description="Helical" evidence="14">
    <location>
        <begin position="297"/>
        <end position="316"/>
    </location>
</feature>
<keyword evidence="9 14" id="KW-0256">Endoplasmic reticulum</keyword>
<keyword evidence="7 14" id="KW-0812">Transmembrane</keyword>
<dbReference type="InterPro" id="IPR003342">
    <property type="entry name" value="ArnT-like_N"/>
</dbReference>
<keyword evidence="11 14" id="KW-0472">Membrane</keyword>
<dbReference type="GO" id="GO:0005789">
    <property type="term" value="C:endoplasmic reticulum membrane"/>
    <property type="evidence" value="ECO:0007669"/>
    <property type="project" value="UniProtKB-SubCell"/>
</dbReference>
<feature type="transmembrane region" description="Helical" evidence="14">
    <location>
        <begin position="157"/>
        <end position="180"/>
    </location>
</feature>
<dbReference type="VEuPathDB" id="FungiDB:CJI96_0000718"/>
<dbReference type="SUPFAM" id="SSF82109">
    <property type="entry name" value="MIR domain"/>
    <property type="match status" value="1"/>
</dbReference>
<comment type="subcellular location">
    <subcellularLocation>
        <location evidence="1 14">Endoplasmic reticulum membrane</location>
        <topology evidence="1 14">Multi-pass membrane protein</topology>
    </subcellularLocation>
</comment>
<gene>
    <name evidence="16" type="ORF">QG37_02265</name>
</gene>
<evidence type="ECO:0000256" key="14">
    <source>
        <dbReference type="RuleBase" id="RU367007"/>
    </source>
</evidence>
<evidence type="ECO:0000256" key="7">
    <source>
        <dbReference type="ARBA" id="ARBA00022692"/>
    </source>
</evidence>
<dbReference type="Gene3D" id="2.80.10.50">
    <property type="match status" value="1"/>
</dbReference>
<feature type="transmembrane region" description="Helical" evidence="14">
    <location>
        <begin position="59"/>
        <end position="82"/>
    </location>
</feature>
<keyword evidence="5 14" id="KW-0328">Glycosyltransferase</keyword>
<accession>A0A0L0P3C8</accession>
<dbReference type="CDD" id="cd23284">
    <property type="entry name" value="beta-trefoil_MIR_PMT2-like"/>
    <property type="match status" value="1"/>
</dbReference>
<feature type="transmembrane region" description="Helical" evidence="14">
    <location>
        <begin position="200"/>
        <end position="221"/>
    </location>
</feature>